<organism evidence="2 3">
    <name type="scientific">Motilimonas cestriensis</name>
    <dbReference type="NCBI Taxonomy" id="2742685"/>
    <lineage>
        <taxon>Bacteria</taxon>
        <taxon>Pseudomonadati</taxon>
        <taxon>Pseudomonadota</taxon>
        <taxon>Gammaproteobacteria</taxon>
        <taxon>Alteromonadales</taxon>
        <taxon>Alteromonadales genera incertae sedis</taxon>
        <taxon>Motilimonas</taxon>
    </lineage>
</organism>
<evidence type="ECO:0000313" key="3">
    <source>
        <dbReference type="Proteomes" id="UP001201273"/>
    </source>
</evidence>
<dbReference type="InterPro" id="IPR009081">
    <property type="entry name" value="PP-bd_ACP"/>
</dbReference>
<dbReference type="SUPFAM" id="SSF47336">
    <property type="entry name" value="ACP-like"/>
    <property type="match status" value="1"/>
</dbReference>
<protein>
    <submittedName>
        <fullName evidence="2">Acyl carrier protein</fullName>
    </submittedName>
</protein>
<dbReference type="PROSITE" id="PS50075">
    <property type="entry name" value="CARRIER"/>
    <property type="match status" value="1"/>
</dbReference>
<dbReference type="Gene3D" id="1.10.1200.10">
    <property type="entry name" value="ACP-like"/>
    <property type="match status" value="1"/>
</dbReference>
<dbReference type="RefSeq" id="WP_233052715.1">
    <property type="nucleotide sequence ID" value="NZ_JAIMJA010000009.1"/>
</dbReference>
<evidence type="ECO:0000259" key="1">
    <source>
        <dbReference type="PROSITE" id="PS50075"/>
    </source>
</evidence>
<accession>A0ABS8WBU9</accession>
<evidence type="ECO:0000313" key="2">
    <source>
        <dbReference type="EMBL" id="MCE2595221.1"/>
    </source>
</evidence>
<dbReference type="InterPro" id="IPR036736">
    <property type="entry name" value="ACP-like_sf"/>
</dbReference>
<name>A0ABS8WBU9_9GAMM</name>
<dbReference type="Pfam" id="PF00550">
    <property type="entry name" value="PP-binding"/>
    <property type="match status" value="1"/>
</dbReference>
<gene>
    <name evidence="2" type="ORF">K6Y31_10385</name>
</gene>
<sequence length="136" mass="15288">MILQNITKMLEEVLGVEEQEITLEANLVDDLAAESIDFVDIIYALEQEYNLTIAPGDIFPAFLQQEQFIDSEGEVSAETRSKLDSQYPHLSSACLNEFFETKQASIFFRVSVLVDFIEYKQSDKAAQTTAPTVEPA</sequence>
<feature type="domain" description="Carrier" evidence="1">
    <location>
        <begin position="1"/>
        <end position="83"/>
    </location>
</feature>
<dbReference type="EMBL" id="JAIMJA010000009">
    <property type="protein sequence ID" value="MCE2595221.1"/>
    <property type="molecule type" value="Genomic_DNA"/>
</dbReference>
<proteinExistence type="predicted"/>
<reference evidence="2 3" key="1">
    <citation type="journal article" date="2022" name="Environ. Microbiol. Rep.">
        <title>Eco-phylogenetic analyses reveal divergent evolution of vitamin B12 metabolism in the marine bacterial family 'Psychromonadaceae'.</title>
        <authorList>
            <person name="Jin X."/>
            <person name="Yang Y."/>
            <person name="Cao H."/>
            <person name="Gao B."/>
            <person name="Zhao Z."/>
        </authorList>
    </citation>
    <scope>NUCLEOTIDE SEQUENCE [LARGE SCALE GENOMIC DNA]</scope>
    <source>
        <strain evidence="2 3">MKS20</strain>
    </source>
</reference>
<comment type="caution">
    <text evidence="2">The sequence shown here is derived from an EMBL/GenBank/DDBJ whole genome shotgun (WGS) entry which is preliminary data.</text>
</comment>
<dbReference type="Proteomes" id="UP001201273">
    <property type="component" value="Unassembled WGS sequence"/>
</dbReference>
<keyword evidence="3" id="KW-1185">Reference proteome</keyword>